<keyword evidence="2 7" id="KW-0699">rRNA-binding</keyword>
<dbReference type="GO" id="GO:0015935">
    <property type="term" value="C:small ribosomal subunit"/>
    <property type="evidence" value="ECO:0007669"/>
    <property type="project" value="TreeGrafter"/>
</dbReference>
<dbReference type="EMBL" id="PFBM01000012">
    <property type="protein sequence ID" value="PIR82506.1"/>
    <property type="molecule type" value="Genomic_DNA"/>
</dbReference>
<dbReference type="PANTHER" id="PTHR33398">
    <property type="entry name" value="30S RIBOSOMAL PROTEIN S20"/>
    <property type="match status" value="1"/>
</dbReference>
<evidence type="ECO:0000256" key="2">
    <source>
        <dbReference type="ARBA" id="ARBA00022730"/>
    </source>
</evidence>
<dbReference type="InterPro" id="IPR002583">
    <property type="entry name" value="Ribosomal_bS20"/>
</dbReference>
<dbReference type="SUPFAM" id="SSF46992">
    <property type="entry name" value="Ribosomal protein S20"/>
    <property type="match status" value="1"/>
</dbReference>
<dbReference type="GO" id="GO:0006412">
    <property type="term" value="P:translation"/>
    <property type="evidence" value="ECO:0007669"/>
    <property type="project" value="UniProtKB-UniRule"/>
</dbReference>
<evidence type="ECO:0000256" key="6">
    <source>
        <dbReference type="ARBA" id="ARBA00035136"/>
    </source>
</evidence>
<dbReference type="AlphaFoldDB" id="A0A2H0U9Y7"/>
<dbReference type="Gene3D" id="1.20.58.110">
    <property type="entry name" value="Ribosomal protein S20"/>
    <property type="match status" value="1"/>
</dbReference>
<dbReference type="GO" id="GO:0070181">
    <property type="term" value="F:small ribosomal subunit rRNA binding"/>
    <property type="evidence" value="ECO:0007669"/>
    <property type="project" value="TreeGrafter"/>
</dbReference>
<keyword evidence="4 7" id="KW-0689">Ribosomal protein</keyword>
<dbReference type="PANTHER" id="PTHR33398:SF1">
    <property type="entry name" value="SMALL RIBOSOMAL SUBUNIT PROTEIN BS20C"/>
    <property type="match status" value="1"/>
</dbReference>
<protein>
    <recommendedName>
        <fullName evidence="6 7">Small ribosomal subunit protein bS20</fullName>
    </recommendedName>
</protein>
<accession>A0A2H0U9Y7</accession>
<dbReference type="NCBIfam" id="TIGR00029">
    <property type="entry name" value="S20"/>
    <property type="match status" value="1"/>
</dbReference>
<dbReference type="GO" id="GO:0003735">
    <property type="term" value="F:structural constituent of ribosome"/>
    <property type="evidence" value="ECO:0007669"/>
    <property type="project" value="InterPro"/>
</dbReference>
<evidence type="ECO:0000256" key="7">
    <source>
        <dbReference type="HAMAP-Rule" id="MF_00500"/>
    </source>
</evidence>
<evidence type="ECO:0000256" key="5">
    <source>
        <dbReference type="ARBA" id="ARBA00023274"/>
    </source>
</evidence>
<keyword evidence="5 7" id="KW-0687">Ribonucleoprotein</keyword>
<organism evidence="8 9">
    <name type="scientific">Candidatus Kaiserbacteria bacterium CG10_big_fil_rev_8_21_14_0_10_59_10</name>
    <dbReference type="NCBI Taxonomy" id="1974612"/>
    <lineage>
        <taxon>Bacteria</taxon>
        <taxon>Candidatus Kaiseribacteriota</taxon>
    </lineage>
</organism>
<comment type="caution">
    <text evidence="8">The sequence shown here is derived from an EMBL/GenBank/DDBJ whole genome shotgun (WGS) entry which is preliminary data.</text>
</comment>
<dbReference type="InterPro" id="IPR036510">
    <property type="entry name" value="Ribosomal_bS20_sf"/>
</dbReference>
<gene>
    <name evidence="7 8" type="primary">rpsT</name>
    <name evidence="8" type="ORF">COU20_01755</name>
</gene>
<reference evidence="9" key="1">
    <citation type="submission" date="2017-09" db="EMBL/GenBank/DDBJ databases">
        <title>Depth-based differentiation of microbial function through sediment-hosted aquifers and enrichment of novel symbionts in the deep terrestrial subsurface.</title>
        <authorList>
            <person name="Probst A.J."/>
            <person name="Ladd B."/>
            <person name="Jarett J.K."/>
            <person name="Geller-Mcgrath D.E."/>
            <person name="Sieber C.M.K."/>
            <person name="Emerson J.B."/>
            <person name="Anantharaman K."/>
            <person name="Thomas B.C."/>
            <person name="Malmstrom R."/>
            <person name="Stieglmeier M."/>
            <person name="Klingl A."/>
            <person name="Woyke T."/>
            <person name="Ryan C.M."/>
            <person name="Banfield J.F."/>
        </authorList>
    </citation>
    <scope>NUCLEOTIDE SEQUENCE [LARGE SCALE GENOMIC DNA]</scope>
</reference>
<comment type="function">
    <text evidence="7">Binds directly to 16S ribosomal RNA.</text>
</comment>
<evidence type="ECO:0000313" key="8">
    <source>
        <dbReference type="EMBL" id="PIR82506.1"/>
    </source>
</evidence>
<comment type="similarity">
    <text evidence="1 7">Belongs to the bacterial ribosomal protein bS20 family.</text>
</comment>
<sequence>MAITSSAKKALRVAKRRTVFNTRRKAAVKSSVKTISKLVAAKQSKEAEAALPNAYKAIDKATKRGILKPNTAARMKSRLAKQARAAA</sequence>
<dbReference type="Pfam" id="PF01649">
    <property type="entry name" value="Ribosomal_S20p"/>
    <property type="match status" value="1"/>
</dbReference>
<evidence type="ECO:0000256" key="1">
    <source>
        <dbReference type="ARBA" id="ARBA00007634"/>
    </source>
</evidence>
<evidence type="ECO:0000256" key="3">
    <source>
        <dbReference type="ARBA" id="ARBA00022884"/>
    </source>
</evidence>
<keyword evidence="3 7" id="KW-0694">RNA-binding</keyword>
<dbReference type="Proteomes" id="UP000231379">
    <property type="component" value="Unassembled WGS sequence"/>
</dbReference>
<evidence type="ECO:0000256" key="4">
    <source>
        <dbReference type="ARBA" id="ARBA00022980"/>
    </source>
</evidence>
<evidence type="ECO:0000313" key="9">
    <source>
        <dbReference type="Proteomes" id="UP000231379"/>
    </source>
</evidence>
<name>A0A2H0U9Y7_9BACT</name>
<proteinExistence type="inferred from homology"/>
<dbReference type="HAMAP" id="MF_00500">
    <property type="entry name" value="Ribosomal_bS20"/>
    <property type="match status" value="1"/>
</dbReference>